<proteinExistence type="evidence at transcript level"/>
<protein>
    <submittedName>
        <fullName evidence="3">Uncharacterized protein</fullName>
    </submittedName>
</protein>
<dbReference type="SUPFAM" id="SSF57424">
    <property type="entry name" value="LDL receptor-like module"/>
    <property type="match status" value="1"/>
</dbReference>
<dbReference type="AlphaFoldDB" id="W8B8I2"/>
<name>W8B8I2_CERCA</name>
<organism evidence="3">
    <name type="scientific">Ceratitis capitata</name>
    <name type="common">Mediterranean fruit fly</name>
    <name type="synonym">Tephritis capitata</name>
    <dbReference type="NCBI Taxonomy" id="7213"/>
    <lineage>
        <taxon>Eukaryota</taxon>
        <taxon>Metazoa</taxon>
        <taxon>Ecdysozoa</taxon>
        <taxon>Arthropoda</taxon>
        <taxon>Hexapoda</taxon>
        <taxon>Insecta</taxon>
        <taxon>Pterygota</taxon>
        <taxon>Neoptera</taxon>
        <taxon>Endopterygota</taxon>
        <taxon>Diptera</taxon>
        <taxon>Brachycera</taxon>
        <taxon>Muscomorpha</taxon>
        <taxon>Tephritoidea</taxon>
        <taxon>Tephritidae</taxon>
        <taxon>Ceratitis</taxon>
        <taxon>Ceratitis</taxon>
    </lineage>
</organism>
<feature type="disulfide bond" evidence="2">
    <location>
        <begin position="70"/>
        <end position="85"/>
    </location>
</feature>
<dbReference type="SMART" id="SM00192">
    <property type="entry name" value="LDLa"/>
    <property type="match status" value="1"/>
</dbReference>
<keyword evidence="1 2" id="KW-1015">Disulfide bond</keyword>
<evidence type="ECO:0000256" key="1">
    <source>
        <dbReference type="ARBA" id="ARBA00023157"/>
    </source>
</evidence>
<evidence type="ECO:0000256" key="2">
    <source>
        <dbReference type="PROSITE-ProRule" id="PRU00124"/>
    </source>
</evidence>
<sequence>MQHNNNNNAHIKCIRPSTSPKNQPVFICLYVCMCPTHHHRYIVDPASRRIECPALQFICNGTCVDWSLHCNGKIDCDDEVDERDCDGKMKYENARILTESFFSNNIKRTVSKKNFKYLGNCKKKN</sequence>
<dbReference type="Gene3D" id="4.10.400.10">
    <property type="entry name" value="Low-density Lipoprotein Receptor"/>
    <property type="match status" value="1"/>
</dbReference>
<dbReference type="CDD" id="cd00112">
    <property type="entry name" value="LDLa"/>
    <property type="match status" value="1"/>
</dbReference>
<accession>W8B8I2</accession>
<dbReference type="PROSITE" id="PS50068">
    <property type="entry name" value="LDLRA_2"/>
    <property type="match status" value="1"/>
</dbReference>
<evidence type="ECO:0000313" key="3">
    <source>
        <dbReference type="EMBL" id="JAB93413.1"/>
    </source>
</evidence>
<reference evidence="3" key="2">
    <citation type="journal article" date="2014" name="BMC Genomics">
        <title>A genomic perspective to assessing quality of mass-reared SIT flies used in Mediterranean fruit fly (Ceratitis capitata) eradication in California.</title>
        <authorList>
            <person name="Calla B."/>
            <person name="Hall B."/>
            <person name="Hou S."/>
            <person name="Geib S.M."/>
        </authorList>
    </citation>
    <scope>NUCLEOTIDE SEQUENCE</scope>
</reference>
<comment type="caution">
    <text evidence="2">Lacks conserved residue(s) required for the propagation of feature annotation.</text>
</comment>
<dbReference type="InterPro" id="IPR036055">
    <property type="entry name" value="LDL_receptor-like_sf"/>
</dbReference>
<reference evidence="3" key="1">
    <citation type="submission" date="2013-07" db="EMBL/GenBank/DDBJ databases">
        <authorList>
            <person name="Geib S."/>
        </authorList>
    </citation>
    <scope>NUCLEOTIDE SEQUENCE</scope>
</reference>
<dbReference type="EMBL" id="GAMC01013142">
    <property type="protein sequence ID" value="JAB93413.1"/>
    <property type="molecule type" value="mRNA"/>
</dbReference>
<dbReference type="InterPro" id="IPR002172">
    <property type="entry name" value="LDrepeatLR_classA_rpt"/>
</dbReference>
<dbReference type="Pfam" id="PF00057">
    <property type="entry name" value="Ldl_recept_a"/>
    <property type="match status" value="1"/>
</dbReference>